<sequence length="85" mass="9549">MARPSTSKRNSKLENFLARNLAPKSFEGIRSYESCIVRSLTENLSLKFAVITEQALLLTENPPKALSEAFLLKDVTDVTFVSTYH</sequence>
<dbReference type="OrthoDB" id="6022562at2759"/>
<dbReference type="AlphaFoldDB" id="A0A7R8WD34"/>
<feature type="non-terminal residue" evidence="1">
    <location>
        <position position="85"/>
    </location>
</feature>
<reference evidence="1" key="1">
    <citation type="submission" date="2020-11" db="EMBL/GenBank/DDBJ databases">
        <authorList>
            <person name="Tran Van P."/>
        </authorList>
    </citation>
    <scope>NUCLEOTIDE SEQUENCE</scope>
</reference>
<evidence type="ECO:0000313" key="1">
    <source>
        <dbReference type="EMBL" id="CAD7226572.1"/>
    </source>
</evidence>
<dbReference type="PANTHER" id="PTHR35354:SF1">
    <property type="entry name" value="RGD1561648"/>
    <property type="match status" value="1"/>
</dbReference>
<name>A0A7R8WD34_9CRUS</name>
<gene>
    <name evidence="1" type="ORF">CTOB1V02_LOCUS4489</name>
</gene>
<dbReference type="EMBL" id="OB660866">
    <property type="protein sequence ID" value="CAD7226572.1"/>
    <property type="molecule type" value="Genomic_DNA"/>
</dbReference>
<accession>A0A7R8WD34</accession>
<proteinExistence type="predicted"/>
<dbReference type="InterPro" id="IPR027878">
    <property type="entry name" value="DUF4551"/>
</dbReference>
<organism evidence="1">
    <name type="scientific">Cyprideis torosa</name>
    <dbReference type="NCBI Taxonomy" id="163714"/>
    <lineage>
        <taxon>Eukaryota</taxon>
        <taxon>Metazoa</taxon>
        <taxon>Ecdysozoa</taxon>
        <taxon>Arthropoda</taxon>
        <taxon>Crustacea</taxon>
        <taxon>Oligostraca</taxon>
        <taxon>Ostracoda</taxon>
        <taxon>Podocopa</taxon>
        <taxon>Podocopida</taxon>
        <taxon>Cytherocopina</taxon>
        <taxon>Cytheroidea</taxon>
        <taxon>Cytherideidae</taxon>
        <taxon>Cyprideis</taxon>
    </lineage>
</organism>
<protein>
    <submittedName>
        <fullName evidence="1">Uncharacterized protein</fullName>
    </submittedName>
</protein>
<dbReference type="Pfam" id="PF15087">
    <property type="entry name" value="DUF4551"/>
    <property type="match status" value="1"/>
</dbReference>
<dbReference type="PANTHER" id="PTHR35354">
    <property type="entry name" value="RGD1561648"/>
    <property type="match status" value="1"/>
</dbReference>